<dbReference type="GO" id="GO:0005576">
    <property type="term" value="C:extracellular region"/>
    <property type="evidence" value="ECO:0007669"/>
    <property type="project" value="InterPro"/>
</dbReference>
<dbReference type="EMBL" id="OV725077">
    <property type="protein sequence ID" value="CAH1388447.1"/>
    <property type="molecule type" value="Genomic_DNA"/>
</dbReference>
<evidence type="ECO:0000256" key="1">
    <source>
        <dbReference type="SAM" id="MobiDB-lite"/>
    </source>
</evidence>
<feature type="chain" id="PRO_5040216184" description="Chitin-binding type-2 domain-containing protein" evidence="2">
    <location>
        <begin position="17"/>
        <end position="224"/>
    </location>
</feature>
<feature type="compositionally biased region" description="Basic and acidic residues" evidence="1">
    <location>
        <begin position="196"/>
        <end position="207"/>
    </location>
</feature>
<feature type="compositionally biased region" description="Basic residues" evidence="1">
    <location>
        <begin position="208"/>
        <end position="224"/>
    </location>
</feature>
<dbReference type="GO" id="GO:0008061">
    <property type="term" value="F:chitin binding"/>
    <property type="evidence" value="ECO:0007669"/>
    <property type="project" value="InterPro"/>
</dbReference>
<feature type="signal peptide" evidence="2">
    <location>
        <begin position="1"/>
        <end position="16"/>
    </location>
</feature>
<keyword evidence="5" id="KW-1185">Reference proteome</keyword>
<evidence type="ECO:0000259" key="3">
    <source>
        <dbReference type="PROSITE" id="PS50940"/>
    </source>
</evidence>
<protein>
    <recommendedName>
        <fullName evidence="3">Chitin-binding type-2 domain-containing protein</fullName>
    </recommendedName>
</protein>
<reference evidence="4" key="1">
    <citation type="submission" date="2022-01" db="EMBL/GenBank/DDBJ databases">
        <authorList>
            <person name="King R."/>
        </authorList>
    </citation>
    <scope>NUCLEOTIDE SEQUENCE</scope>
</reference>
<proteinExistence type="predicted"/>
<keyword evidence="2" id="KW-0732">Signal</keyword>
<dbReference type="OrthoDB" id="6597859at2759"/>
<dbReference type="PROSITE" id="PS50940">
    <property type="entry name" value="CHIT_BIND_II"/>
    <property type="match status" value="1"/>
</dbReference>
<feature type="region of interest" description="Disordered" evidence="1">
    <location>
        <begin position="196"/>
        <end position="224"/>
    </location>
</feature>
<dbReference type="InterPro" id="IPR002557">
    <property type="entry name" value="Chitin-bd_dom"/>
</dbReference>
<dbReference type="Gene3D" id="2.170.140.10">
    <property type="entry name" value="Chitin binding domain"/>
    <property type="match status" value="1"/>
</dbReference>
<gene>
    <name evidence="4" type="ORF">NEZAVI_LOCUS68</name>
</gene>
<evidence type="ECO:0000313" key="5">
    <source>
        <dbReference type="Proteomes" id="UP001152798"/>
    </source>
</evidence>
<dbReference type="AlphaFoldDB" id="A0A9P0DX59"/>
<dbReference type="Pfam" id="PF01607">
    <property type="entry name" value="CBM_14"/>
    <property type="match status" value="1"/>
</dbReference>
<dbReference type="SUPFAM" id="SSF57625">
    <property type="entry name" value="Invertebrate chitin-binding proteins"/>
    <property type="match status" value="1"/>
</dbReference>
<evidence type="ECO:0000313" key="4">
    <source>
        <dbReference type="EMBL" id="CAH1388447.1"/>
    </source>
</evidence>
<feature type="domain" description="Chitin-binding type-2" evidence="3">
    <location>
        <begin position="88"/>
        <end position="148"/>
    </location>
</feature>
<name>A0A9P0DX59_NEZVI</name>
<dbReference type="InterPro" id="IPR036508">
    <property type="entry name" value="Chitin-bd_dom_sf"/>
</dbReference>
<accession>A0A9P0DX59</accession>
<evidence type="ECO:0000256" key="2">
    <source>
        <dbReference type="SAM" id="SignalP"/>
    </source>
</evidence>
<sequence>MFFNLILAAFVVSCRGQSELTTPASVEPDPQPPRLCSAAGQICSTCDTVSVCIANVDGSITTINQTCHSDEKCLEGQCVQGAICNYRPFECSEEGFFPDPYDCKKYHVCLPLGEDGTEDMTFQCPEGTSYDALSASCGFPLNTEACINRPVPDCTERLQVGAVTSNPNLYYTCVEKDGTLAPELRKCQGGNQFKADKLSCQEETSGKKKDKKEKKEKKSKKPKE</sequence>
<organism evidence="4 5">
    <name type="scientific">Nezara viridula</name>
    <name type="common">Southern green stink bug</name>
    <name type="synonym">Cimex viridulus</name>
    <dbReference type="NCBI Taxonomy" id="85310"/>
    <lineage>
        <taxon>Eukaryota</taxon>
        <taxon>Metazoa</taxon>
        <taxon>Ecdysozoa</taxon>
        <taxon>Arthropoda</taxon>
        <taxon>Hexapoda</taxon>
        <taxon>Insecta</taxon>
        <taxon>Pterygota</taxon>
        <taxon>Neoptera</taxon>
        <taxon>Paraneoptera</taxon>
        <taxon>Hemiptera</taxon>
        <taxon>Heteroptera</taxon>
        <taxon>Panheteroptera</taxon>
        <taxon>Pentatomomorpha</taxon>
        <taxon>Pentatomoidea</taxon>
        <taxon>Pentatomidae</taxon>
        <taxon>Pentatominae</taxon>
        <taxon>Nezara</taxon>
    </lineage>
</organism>
<dbReference type="Proteomes" id="UP001152798">
    <property type="component" value="Chromosome 1"/>
</dbReference>
<dbReference type="SMART" id="SM00494">
    <property type="entry name" value="ChtBD2"/>
    <property type="match status" value="2"/>
</dbReference>